<dbReference type="AlphaFoldDB" id="A0A818NH97"/>
<evidence type="ECO:0000313" key="10">
    <source>
        <dbReference type="Proteomes" id="UP000663881"/>
    </source>
</evidence>
<dbReference type="Proteomes" id="UP000663881">
    <property type="component" value="Unassembled WGS sequence"/>
</dbReference>
<dbReference type="FunFam" id="3.30.470.20:FF:000059">
    <property type="entry name" value="Synapsin-3"/>
    <property type="match status" value="1"/>
</dbReference>
<dbReference type="Pfam" id="PF02078">
    <property type="entry name" value="Synapsin"/>
    <property type="match status" value="1"/>
</dbReference>
<comment type="caution">
    <text evidence="9">The sequence shown here is derived from an EMBL/GenBank/DDBJ whole genome shotgun (WGS) entry which is preliminary data.</text>
</comment>
<dbReference type="PRINTS" id="PR01368">
    <property type="entry name" value="SYNAPSIN"/>
</dbReference>
<keyword evidence="2" id="KW-0597">Phosphoprotein</keyword>
<evidence type="ECO:0000256" key="4">
    <source>
        <dbReference type="ARBA" id="ARBA00034103"/>
    </source>
</evidence>
<dbReference type="Gene3D" id="3.30.470.20">
    <property type="entry name" value="ATP-grasp fold, B domain"/>
    <property type="match status" value="1"/>
</dbReference>
<dbReference type="Gene3D" id="3.30.1490.20">
    <property type="entry name" value="ATP-grasp fold, A domain"/>
    <property type="match status" value="1"/>
</dbReference>
<dbReference type="InterPro" id="IPR000873">
    <property type="entry name" value="AMP-dep_synth/lig_dom"/>
</dbReference>
<dbReference type="InterPro" id="IPR045851">
    <property type="entry name" value="AMP-bd_C_sf"/>
</dbReference>
<dbReference type="InterPro" id="IPR020898">
    <property type="entry name" value="Synapsin_ATP-bd_dom"/>
</dbReference>
<dbReference type="FunFam" id="3.40.50.20:FF:000008">
    <property type="entry name" value="Synapsin III"/>
    <property type="match status" value="1"/>
</dbReference>
<dbReference type="GO" id="GO:0030672">
    <property type="term" value="C:synaptic vesicle membrane"/>
    <property type="evidence" value="ECO:0007669"/>
    <property type="project" value="TreeGrafter"/>
</dbReference>
<feature type="domain" description="Synapsin ATP-binding" evidence="7">
    <location>
        <begin position="139"/>
        <end position="340"/>
    </location>
</feature>
<dbReference type="PANTHER" id="PTHR10841:SF17">
    <property type="entry name" value="SYNAPSIN"/>
    <property type="match status" value="1"/>
</dbReference>
<organism evidence="9 10">
    <name type="scientific">Adineta steineri</name>
    <dbReference type="NCBI Taxonomy" id="433720"/>
    <lineage>
        <taxon>Eukaryota</taxon>
        <taxon>Metazoa</taxon>
        <taxon>Spiralia</taxon>
        <taxon>Gnathifera</taxon>
        <taxon>Rotifera</taxon>
        <taxon>Eurotatoria</taxon>
        <taxon>Bdelloidea</taxon>
        <taxon>Adinetida</taxon>
        <taxon>Adinetidae</taxon>
        <taxon>Adineta</taxon>
    </lineage>
</organism>
<sequence length="1034" mass="118136">MSYKNISHSNQSFNLTKSIINQQIGIKLSSSSQSITKGKSKLLFIIDYQYIDWRKYFKDKKIFADYDIHIEQAEFKEINLSAYSNNGILININIYRNGIHIVRSFRPDFVLVRQYVKDANEDWINIILGMQYGAVPSVNTMRALYNFRDKPWVFAELLKIQRRLGVEQFPLINQAYYPNYRKMFVSPPFPSVIKIGQAHQGLGKIIINNHYDYHELTSLIEMSKCYSTIEPFIYGQCDIYIQKIGHNYKAFKRKSLSDNWKANIGSVVIEQIELTERYRLWIDEVSQIFGGLDICAVEIVQSNDGKEFIIDVNDCTMQLVGETYEEDYQSIAKLIIHKMEIYCRPNQELTTVTRISSFDELKEISQNKPFHDFSNETIQQTSHTIHTEDTFSNLKKAFNEFFSNITLIRYMLRLTEEQSPMKSKYTSMLSQSRHICRSYRILSSSVINLSYRLQSTSVKTNIAPSKLTQSYYHHASEIPLLYHTIGQHLDNLANEYPDHRCYSFKGEKNKSYTYKSFLDEVDSLAAGLIDLGFEKNDRLGVWLPNTSENCALTYAASKLGVIKVNINPAYMGRELIYSLNKVGCKGLVMRPNVKIIDCIKIINHIIPELSQTKGEINSKTLPTLKHIILTPGDNGNTVNTPSGMHSYTELIRKGANSKQDERRTRQSQLDGDTPLAIFYTSGTTGQPKAATLTNFNMLNNNFHLCYIYPQYMSRVCCPIPTFHIFGEIAGTLNINVPKYFTVFPSILPDTVETMRAIQEEKCTALIGAPIIFRDLLANPKRKEFDMRSLLFGILGAAPVNPVLVEQLEREIPIKIISQGYGQTENSASMAMSVFAEDDKQRRYISVGKALPRLEMKIADPKGQILPIGQEGEICSRGFNVMRGYFGDEEKTRETITPCGWLRTGDIGVMDELGYVYYRSRQKEMVIVGGINVYPVEVENFLLEHPSIGEAQVFGVPDKRYGEVLCAWIKPKAGTKLDDVEEVRKFLSSRVAFFKVPKYIKIIESFAPFTTPTGKVQKFKLTETMAKELPVSSSS</sequence>
<dbReference type="Gene3D" id="3.40.50.980">
    <property type="match status" value="2"/>
</dbReference>
<dbReference type="Gene3D" id="2.30.38.10">
    <property type="entry name" value="Luciferase, Domain 3"/>
    <property type="match status" value="1"/>
</dbReference>
<dbReference type="GO" id="GO:0005524">
    <property type="term" value="F:ATP binding"/>
    <property type="evidence" value="ECO:0007669"/>
    <property type="project" value="InterPro"/>
</dbReference>
<dbReference type="PANTHER" id="PTHR10841">
    <property type="entry name" value="SYNAPSIN"/>
    <property type="match status" value="1"/>
</dbReference>
<dbReference type="InterPro" id="IPR016185">
    <property type="entry name" value="PreATP-grasp_dom_sf"/>
</dbReference>
<dbReference type="SUPFAM" id="SSF52440">
    <property type="entry name" value="PreATP-grasp domain"/>
    <property type="match status" value="1"/>
</dbReference>
<comment type="subcellular location">
    <subcellularLocation>
        <location evidence="4">Synapse</location>
    </subcellularLocation>
</comment>
<evidence type="ECO:0000259" key="7">
    <source>
        <dbReference type="Pfam" id="PF02750"/>
    </source>
</evidence>
<dbReference type="Gene3D" id="3.30.300.30">
    <property type="match status" value="1"/>
</dbReference>
<evidence type="ECO:0000313" key="9">
    <source>
        <dbReference type="EMBL" id="CAF3604880.1"/>
    </source>
</evidence>
<feature type="domain" description="AMP-dependent synthetase/ligase" evidence="5">
    <location>
        <begin position="492"/>
        <end position="885"/>
    </location>
</feature>
<dbReference type="InterPro" id="IPR020845">
    <property type="entry name" value="AMP-binding_CS"/>
</dbReference>
<protein>
    <submittedName>
        <fullName evidence="9">Uncharacterized protein</fullName>
    </submittedName>
</protein>
<comment type="similarity">
    <text evidence="1">Belongs to the synapsin family.</text>
</comment>
<accession>A0A818NH97</accession>
<dbReference type="GO" id="GO:0007269">
    <property type="term" value="P:neurotransmitter secretion"/>
    <property type="evidence" value="ECO:0007669"/>
    <property type="project" value="InterPro"/>
</dbReference>
<evidence type="ECO:0000259" key="8">
    <source>
        <dbReference type="Pfam" id="PF13193"/>
    </source>
</evidence>
<keyword evidence="3" id="KW-0770">Synapse</keyword>
<dbReference type="Pfam" id="PF00501">
    <property type="entry name" value="AMP-binding"/>
    <property type="match status" value="1"/>
</dbReference>
<evidence type="ECO:0000259" key="6">
    <source>
        <dbReference type="Pfam" id="PF02078"/>
    </source>
</evidence>
<feature type="domain" description="AMP-binding enzyme C-terminal" evidence="8">
    <location>
        <begin position="936"/>
        <end position="1005"/>
    </location>
</feature>
<proteinExistence type="inferred from homology"/>
<dbReference type="InterPro" id="IPR001359">
    <property type="entry name" value="Synapsin"/>
</dbReference>
<feature type="domain" description="Synapsin pre-ATP-grasp" evidence="6">
    <location>
        <begin position="37"/>
        <end position="137"/>
    </location>
</feature>
<dbReference type="SUPFAM" id="SSF56059">
    <property type="entry name" value="Glutathione synthetase ATP-binding domain-like"/>
    <property type="match status" value="1"/>
</dbReference>
<dbReference type="PROSITE" id="PS00455">
    <property type="entry name" value="AMP_BINDING"/>
    <property type="match status" value="1"/>
</dbReference>
<dbReference type="Pfam" id="PF02750">
    <property type="entry name" value="Synapsin_C"/>
    <property type="match status" value="1"/>
</dbReference>
<evidence type="ECO:0000256" key="2">
    <source>
        <dbReference type="ARBA" id="ARBA00022553"/>
    </source>
</evidence>
<evidence type="ECO:0000256" key="1">
    <source>
        <dbReference type="ARBA" id="ARBA00008243"/>
    </source>
</evidence>
<dbReference type="SUPFAM" id="SSF56801">
    <property type="entry name" value="Acetyl-CoA synthetase-like"/>
    <property type="match status" value="1"/>
</dbReference>
<dbReference type="Pfam" id="PF13193">
    <property type="entry name" value="AMP-binding_C"/>
    <property type="match status" value="1"/>
</dbReference>
<dbReference type="InterPro" id="IPR025110">
    <property type="entry name" value="AMP-bd_C"/>
</dbReference>
<dbReference type="EMBL" id="CAJOAY010000255">
    <property type="protein sequence ID" value="CAF3604880.1"/>
    <property type="molecule type" value="Genomic_DNA"/>
</dbReference>
<reference evidence="9" key="1">
    <citation type="submission" date="2021-02" db="EMBL/GenBank/DDBJ databases">
        <authorList>
            <person name="Nowell W R."/>
        </authorList>
    </citation>
    <scope>NUCLEOTIDE SEQUENCE</scope>
</reference>
<evidence type="ECO:0000256" key="3">
    <source>
        <dbReference type="ARBA" id="ARBA00023018"/>
    </source>
</evidence>
<name>A0A818NH97_9BILA</name>
<gene>
    <name evidence="9" type="ORF">OKA104_LOCUS6812</name>
</gene>
<dbReference type="InterPro" id="IPR013815">
    <property type="entry name" value="ATP_grasp_subdomain_1"/>
</dbReference>
<evidence type="ECO:0000259" key="5">
    <source>
        <dbReference type="Pfam" id="PF00501"/>
    </source>
</evidence>
<dbReference type="Gene3D" id="3.40.50.20">
    <property type="match status" value="1"/>
</dbReference>
<dbReference type="InterPro" id="IPR020897">
    <property type="entry name" value="Synapsin_pre-ATP-grasp_dom"/>
</dbReference>